<keyword evidence="3" id="KW-0472">Membrane</keyword>
<keyword evidence="2 6" id="KW-0808">Transferase</keyword>
<dbReference type="Pfam" id="PF09258">
    <property type="entry name" value="Glyco_transf_64"/>
    <property type="match status" value="1"/>
</dbReference>
<accession>A0A1Y2FCC3</accession>
<evidence type="ECO:0000256" key="3">
    <source>
        <dbReference type="ARBA" id="ARBA00023136"/>
    </source>
</evidence>
<evidence type="ECO:0000313" key="6">
    <source>
        <dbReference type="EMBL" id="ORY81267.1"/>
    </source>
</evidence>
<dbReference type="InterPro" id="IPR004263">
    <property type="entry name" value="Exostosin"/>
</dbReference>
<keyword evidence="4" id="KW-1015">Disulfide bond</keyword>
<dbReference type="GO" id="GO:0016020">
    <property type="term" value="C:membrane"/>
    <property type="evidence" value="ECO:0007669"/>
    <property type="project" value="UniProtKB-SubCell"/>
</dbReference>
<evidence type="ECO:0000256" key="1">
    <source>
        <dbReference type="ARBA" id="ARBA00004370"/>
    </source>
</evidence>
<comment type="subcellular location">
    <subcellularLocation>
        <location evidence="1">Membrane</location>
    </subcellularLocation>
</comment>
<dbReference type="GO" id="GO:0016757">
    <property type="term" value="F:glycosyltransferase activity"/>
    <property type="evidence" value="ECO:0007669"/>
    <property type="project" value="InterPro"/>
</dbReference>
<proteinExistence type="predicted"/>
<dbReference type="STRING" id="106004.A0A1Y2FCC3"/>
<dbReference type="InterPro" id="IPR029044">
    <property type="entry name" value="Nucleotide-diphossugar_trans"/>
</dbReference>
<dbReference type="Proteomes" id="UP000193467">
    <property type="component" value="Unassembled WGS sequence"/>
</dbReference>
<organism evidence="6 7">
    <name type="scientific">Leucosporidium creatinivorum</name>
    <dbReference type="NCBI Taxonomy" id="106004"/>
    <lineage>
        <taxon>Eukaryota</taxon>
        <taxon>Fungi</taxon>
        <taxon>Dikarya</taxon>
        <taxon>Basidiomycota</taxon>
        <taxon>Pucciniomycotina</taxon>
        <taxon>Microbotryomycetes</taxon>
        <taxon>Leucosporidiales</taxon>
        <taxon>Leucosporidium</taxon>
    </lineage>
</organism>
<dbReference type="InterPro" id="IPR015338">
    <property type="entry name" value="GT64_dom"/>
</dbReference>
<dbReference type="EMBL" id="MCGR01000023">
    <property type="protein sequence ID" value="ORY81267.1"/>
    <property type="molecule type" value="Genomic_DNA"/>
</dbReference>
<gene>
    <name evidence="6" type="ORF">BCR35DRAFT_304138</name>
</gene>
<reference evidence="6 7" key="1">
    <citation type="submission" date="2016-07" db="EMBL/GenBank/DDBJ databases">
        <title>Pervasive Adenine N6-methylation of Active Genes in Fungi.</title>
        <authorList>
            <consortium name="DOE Joint Genome Institute"/>
            <person name="Mondo S.J."/>
            <person name="Dannebaum R.O."/>
            <person name="Kuo R.C."/>
            <person name="Labutti K."/>
            <person name="Haridas S."/>
            <person name="Kuo A."/>
            <person name="Salamov A."/>
            <person name="Ahrendt S.R."/>
            <person name="Lipzen A."/>
            <person name="Sullivan W."/>
            <person name="Andreopoulos W.B."/>
            <person name="Clum A."/>
            <person name="Lindquist E."/>
            <person name="Daum C."/>
            <person name="Ramamoorthy G.K."/>
            <person name="Gryganskyi A."/>
            <person name="Culley D."/>
            <person name="Magnuson J.K."/>
            <person name="James T.Y."/>
            <person name="O'Malley M.A."/>
            <person name="Stajich J.E."/>
            <person name="Spatafora J.W."/>
            <person name="Visel A."/>
            <person name="Grigoriev I.V."/>
        </authorList>
    </citation>
    <scope>NUCLEOTIDE SEQUENCE [LARGE SCALE GENOMIC DNA]</scope>
    <source>
        <strain evidence="6 7">62-1032</strain>
    </source>
</reference>
<dbReference type="SUPFAM" id="SSF53448">
    <property type="entry name" value="Nucleotide-diphospho-sugar transferases"/>
    <property type="match status" value="1"/>
</dbReference>
<dbReference type="Gene3D" id="3.90.550.10">
    <property type="entry name" value="Spore Coat Polysaccharide Biosynthesis Protein SpsA, Chain A"/>
    <property type="match status" value="1"/>
</dbReference>
<dbReference type="PANTHER" id="PTHR48261">
    <property type="entry name" value="ACETYLGLUCOSAMINYLTRANSFERASE"/>
    <property type="match status" value="1"/>
</dbReference>
<comment type="caution">
    <text evidence="6">The sequence shown here is derived from an EMBL/GenBank/DDBJ whole genome shotgun (WGS) entry which is preliminary data.</text>
</comment>
<dbReference type="OrthoDB" id="5954868at2759"/>
<evidence type="ECO:0000256" key="2">
    <source>
        <dbReference type="ARBA" id="ARBA00022679"/>
    </source>
</evidence>
<protein>
    <submittedName>
        <fullName evidence="6">Glycosyl transferase family 64 domain-domain-containing protein</fullName>
    </submittedName>
</protein>
<dbReference type="AlphaFoldDB" id="A0A1Y2FCC3"/>
<evidence type="ECO:0000256" key="4">
    <source>
        <dbReference type="ARBA" id="ARBA00023157"/>
    </source>
</evidence>
<keyword evidence="7" id="KW-1185">Reference proteome</keyword>
<evidence type="ECO:0000313" key="7">
    <source>
        <dbReference type="Proteomes" id="UP000193467"/>
    </source>
</evidence>
<dbReference type="InParanoid" id="A0A1Y2FCC3"/>
<dbReference type="PANTHER" id="PTHR48261:SF2">
    <property type="entry name" value="ACETYLGLUCOSAMINYLTRANSFERASE"/>
    <property type="match status" value="1"/>
</dbReference>
<sequence>MVKYRLTRGFLLCCTLLAGTLYLLLSPRSITSASRSSTSTALAQHGKVTVLLSAYRTTGLRPQWIHDTAALYSSPPFRHIVDKVILVWNEPSAPPPRMPKRVQVIKGKVNSMNNRWTLSLPFIRTDAVLVLDDDIAVSLPALTCLLSLLLEHPDRLIGPFARRRDPQTNEYILNELLTLPGEGSRYNIVLPRVMMLSVGFLAAYGEQEVGLEGLRKYVDEQEAHCDDILLNAIAGYITGKPPLRIALPPSSVTDYTAVCGPLDRSLTSGLADQGSRWDLRTECMRRIIGGESSDRLSLSHSSTEVAVCSSDGSTYEITNKVPLSRWRSMATLTAKDLCPDLLKLDSALYVSPSLSNRSPLGQQVEEYCPAVNQAMGEWISALEELPVCEGRDGGRAVGRALREKGMVERLVESAKHQCGSWCIWDLRTSSRSGWYLLKSGPSSSLQGCFDRFEEGDGVYRACDGWWWQRPRVLLDGTEGE</sequence>
<feature type="domain" description="Glycosyl transferase 64" evidence="5">
    <location>
        <begin position="80"/>
        <end position="287"/>
    </location>
</feature>
<name>A0A1Y2FCC3_9BASI</name>
<evidence type="ECO:0000259" key="5">
    <source>
        <dbReference type="Pfam" id="PF09258"/>
    </source>
</evidence>